<dbReference type="InterPro" id="IPR004045">
    <property type="entry name" value="Glutathione_S-Trfase_N"/>
</dbReference>
<gene>
    <name evidence="2" type="ORF">V5O48_015085</name>
</gene>
<sequence length="251" mass="27897">MITLYDMGPSQYPADLGTSPHTRKIIFTLNYKNIPFELKVIRPEDIEAISKSLGVAHSSVLSDGTPRYTIPFIIDSTKEKAVSDSLRIAEYLDEAYPDTPRVFPEGTRVLQSVFVNAVQARIGLLYPLVFRQFETLSPGLLDSRKKAYGGGPDSPYPNIPDLTEAQKKEMWAGVKTSFTELEAAYGGAQKDQLWVMGDKPVFADFVLAVFFVTLKIAYGEQSQEWKDTSGLMGGRIGKLSEEVLKYRSPVA</sequence>
<protein>
    <recommendedName>
        <fullName evidence="1">GST N-terminal domain-containing protein</fullName>
    </recommendedName>
</protein>
<evidence type="ECO:0000313" key="3">
    <source>
        <dbReference type="Proteomes" id="UP001465976"/>
    </source>
</evidence>
<dbReference type="Gene3D" id="1.20.1050.10">
    <property type="match status" value="1"/>
</dbReference>
<dbReference type="InterPro" id="IPR036249">
    <property type="entry name" value="Thioredoxin-like_sf"/>
</dbReference>
<evidence type="ECO:0000259" key="1">
    <source>
        <dbReference type="PROSITE" id="PS50404"/>
    </source>
</evidence>
<dbReference type="Gene3D" id="3.40.30.10">
    <property type="entry name" value="Glutaredoxin"/>
    <property type="match status" value="1"/>
</dbReference>
<dbReference type="PROSITE" id="PS50404">
    <property type="entry name" value="GST_NTER"/>
    <property type="match status" value="1"/>
</dbReference>
<comment type="caution">
    <text evidence="2">The sequence shown here is derived from an EMBL/GenBank/DDBJ whole genome shotgun (WGS) entry which is preliminary data.</text>
</comment>
<proteinExistence type="predicted"/>
<feature type="domain" description="GST N-terminal" evidence="1">
    <location>
        <begin position="9"/>
        <end position="100"/>
    </location>
</feature>
<organism evidence="2 3">
    <name type="scientific">Marasmius crinis-equi</name>
    <dbReference type="NCBI Taxonomy" id="585013"/>
    <lineage>
        <taxon>Eukaryota</taxon>
        <taxon>Fungi</taxon>
        <taxon>Dikarya</taxon>
        <taxon>Basidiomycota</taxon>
        <taxon>Agaricomycotina</taxon>
        <taxon>Agaricomycetes</taxon>
        <taxon>Agaricomycetidae</taxon>
        <taxon>Agaricales</taxon>
        <taxon>Marasmiineae</taxon>
        <taxon>Marasmiaceae</taxon>
        <taxon>Marasmius</taxon>
    </lineage>
</organism>
<evidence type="ECO:0000313" key="2">
    <source>
        <dbReference type="EMBL" id="KAL0566910.1"/>
    </source>
</evidence>
<name>A0ABR3EVI6_9AGAR</name>
<dbReference type="InterPro" id="IPR054416">
    <property type="entry name" value="GST_UstS-like_C"/>
</dbReference>
<dbReference type="Pfam" id="PF22041">
    <property type="entry name" value="GST_C_7"/>
    <property type="match status" value="1"/>
</dbReference>
<reference evidence="2 3" key="1">
    <citation type="submission" date="2024-02" db="EMBL/GenBank/DDBJ databases">
        <title>A draft genome for the cacao thread blight pathogen Marasmius crinis-equi.</title>
        <authorList>
            <person name="Cohen S.P."/>
            <person name="Baruah I.K."/>
            <person name="Amoako-Attah I."/>
            <person name="Bukari Y."/>
            <person name="Meinhardt L.W."/>
            <person name="Bailey B.A."/>
        </authorList>
    </citation>
    <scope>NUCLEOTIDE SEQUENCE [LARGE SCALE GENOMIC DNA]</scope>
    <source>
        <strain evidence="2 3">GH-76</strain>
    </source>
</reference>
<keyword evidence="3" id="KW-1185">Reference proteome</keyword>
<dbReference type="SUPFAM" id="SSF52833">
    <property type="entry name" value="Thioredoxin-like"/>
    <property type="match status" value="1"/>
</dbReference>
<accession>A0ABR3EVI6</accession>
<dbReference type="EMBL" id="JBAHYK010001736">
    <property type="protein sequence ID" value="KAL0566910.1"/>
    <property type="molecule type" value="Genomic_DNA"/>
</dbReference>
<dbReference type="Pfam" id="PF13417">
    <property type="entry name" value="GST_N_3"/>
    <property type="match status" value="1"/>
</dbReference>
<dbReference type="Proteomes" id="UP001465976">
    <property type="component" value="Unassembled WGS sequence"/>
</dbReference>